<dbReference type="KEGG" id="awd:AWOD_I_1683"/>
<dbReference type="AlphaFoldDB" id="A0A090ILT1"/>
<dbReference type="STRING" id="80852.AWOD_I_1683"/>
<keyword evidence="1" id="KW-0812">Transmembrane</keyword>
<evidence type="ECO:0000256" key="1">
    <source>
        <dbReference type="SAM" id="Phobius"/>
    </source>
</evidence>
<dbReference type="GeneID" id="28541247"/>
<organism evidence="2 3">
    <name type="scientific">Aliivibrio wodanis</name>
    <dbReference type="NCBI Taxonomy" id="80852"/>
    <lineage>
        <taxon>Bacteria</taxon>
        <taxon>Pseudomonadati</taxon>
        <taxon>Pseudomonadota</taxon>
        <taxon>Gammaproteobacteria</taxon>
        <taxon>Vibrionales</taxon>
        <taxon>Vibrionaceae</taxon>
        <taxon>Aliivibrio</taxon>
    </lineage>
</organism>
<proteinExistence type="predicted"/>
<dbReference type="HOGENOM" id="CLU_123901_0_0_6"/>
<keyword evidence="1" id="KW-1133">Transmembrane helix</keyword>
<gene>
    <name evidence="2" type="primary">mshP</name>
    <name evidence="2" type="ORF">AWOD_I_1683</name>
</gene>
<accession>A0A090ILT1</accession>
<dbReference type="PATRIC" id="fig|80852.17.peg.1735"/>
<dbReference type="EMBL" id="LN554846">
    <property type="protein sequence ID" value="CED71751.1"/>
    <property type="molecule type" value="Genomic_DNA"/>
</dbReference>
<protein>
    <submittedName>
        <fullName evidence="2">MSHA biogenesis protein MshP</fullName>
    </submittedName>
</protein>
<name>A0A090ILT1_9GAMM</name>
<keyword evidence="3" id="KW-1185">Reference proteome</keyword>
<dbReference type="Proteomes" id="UP000032427">
    <property type="component" value="Chromosome 1"/>
</dbReference>
<keyword evidence="1" id="KW-0472">Membrane</keyword>
<evidence type="ECO:0000313" key="3">
    <source>
        <dbReference type="Proteomes" id="UP000032427"/>
    </source>
</evidence>
<reference evidence="3" key="1">
    <citation type="submission" date="2014-09" db="EMBL/GenBank/DDBJ databases">
        <authorList>
            <person name="Hjerde E."/>
        </authorList>
    </citation>
    <scope>NUCLEOTIDE SEQUENCE [LARGE SCALE GENOMIC DNA]</scope>
    <source>
        <strain evidence="3">06/09/139</strain>
    </source>
</reference>
<evidence type="ECO:0000313" key="2">
    <source>
        <dbReference type="EMBL" id="CED71751.1"/>
    </source>
</evidence>
<sequence length="136" mass="14864">MKTYKNQTGGALVMLIFTVVILFSLAGSMLKLSENSQYSVSYEVLGTRAHWTARSAIEYGAQLLRPLNLPTASACFIDIAAISFQDFKGIDQCTASLLCTQYVSLDGNEHFRLESIASCTAGDISTQKRIQVEVSL</sequence>
<dbReference type="OrthoDB" id="5879843at2"/>
<feature type="transmembrane region" description="Helical" evidence="1">
    <location>
        <begin position="12"/>
        <end position="30"/>
    </location>
</feature>